<name>A0ABX1YHU5_9BACL</name>
<evidence type="ECO:0000313" key="2">
    <source>
        <dbReference type="Proteomes" id="UP000596857"/>
    </source>
</evidence>
<protein>
    <recommendedName>
        <fullName evidence="3">Zinc ribbon domain-containing protein</fullName>
    </recommendedName>
</protein>
<sequence>MATAKYKTVGDSCGDCGSNLQEILDGPMMNHLFCLECMYKLPEDQFEREMRAHLEYEIPEVYNRLNEVKKQHQSGGELHSRDTEWLIHQAETLALIANRWVEIEKSGTKEQADDFYTFVQDTLSFEKIC</sequence>
<dbReference type="Proteomes" id="UP000596857">
    <property type="component" value="Unassembled WGS sequence"/>
</dbReference>
<evidence type="ECO:0000313" key="1">
    <source>
        <dbReference type="EMBL" id="NOU80607.1"/>
    </source>
</evidence>
<comment type="caution">
    <text evidence="1">The sequence shown here is derived from an EMBL/GenBank/DDBJ whole genome shotgun (WGS) entry which is preliminary data.</text>
</comment>
<evidence type="ECO:0008006" key="3">
    <source>
        <dbReference type="Google" id="ProtNLM"/>
    </source>
</evidence>
<reference evidence="1 2" key="1">
    <citation type="submission" date="2019-10" db="EMBL/GenBank/DDBJ databases">
        <title>Description of Paenibacillus terricola sp. nov.</title>
        <authorList>
            <person name="Carlier A."/>
            <person name="Qi S."/>
        </authorList>
    </citation>
    <scope>NUCLEOTIDE SEQUENCE [LARGE SCALE GENOMIC DNA]</scope>
    <source>
        <strain evidence="1 2">LMG 31459</strain>
    </source>
</reference>
<dbReference type="EMBL" id="WHOB01000051">
    <property type="protein sequence ID" value="NOU80607.1"/>
    <property type="molecule type" value="Genomic_DNA"/>
</dbReference>
<accession>A0ABX1YHU5</accession>
<dbReference type="RefSeq" id="WP_171718240.1">
    <property type="nucleotide sequence ID" value="NZ_WHOB01000051.1"/>
</dbReference>
<proteinExistence type="predicted"/>
<gene>
    <name evidence="1" type="ORF">GC101_17220</name>
</gene>
<keyword evidence="2" id="KW-1185">Reference proteome</keyword>
<organism evidence="1 2">
    <name type="scientific">Paenibacillus phytohabitans</name>
    <dbReference type="NCBI Taxonomy" id="2654978"/>
    <lineage>
        <taxon>Bacteria</taxon>
        <taxon>Bacillati</taxon>
        <taxon>Bacillota</taxon>
        <taxon>Bacilli</taxon>
        <taxon>Bacillales</taxon>
        <taxon>Paenibacillaceae</taxon>
        <taxon>Paenibacillus</taxon>
    </lineage>
</organism>